<dbReference type="Proteomes" id="UP000070700">
    <property type="component" value="Unassembled WGS sequence"/>
</dbReference>
<keyword evidence="3" id="KW-1185">Reference proteome</keyword>
<feature type="region of interest" description="Disordered" evidence="1">
    <location>
        <begin position="1"/>
        <end position="32"/>
    </location>
</feature>
<dbReference type="EMBL" id="KQ947418">
    <property type="protein sequence ID" value="KUJ15540.1"/>
    <property type="molecule type" value="Genomic_DNA"/>
</dbReference>
<dbReference type="PANTHER" id="PTHR37540">
    <property type="entry name" value="TRANSCRIPTION FACTOR (ACR-2), PUTATIVE-RELATED-RELATED"/>
    <property type="match status" value="1"/>
</dbReference>
<dbReference type="OrthoDB" id="2130169at2759"/>
<evidence type="ECO:0008006" key="4">
    <source>
        <dbReference type="Google" id="ProtNLM"/>
    </source>
</evidence>
<proteinExistence type="predicted"/>
<dbReference type="AlphaFoldDB" id="A0A194X5T2"/>
<evidence type="ECO:0000256" key="1">
    <source>
        <dbReference type="SAM" id="MobiDB-lite"/>
    </source>
</evidence>
<dbReference type="RefSeq" id="XP_018069895.1">
    <property type="nucleotide sequence ID" value="XM_018212033.1"/>
</dbReference>
<dbReference type="PANTHER" id="PTHR37540:SF5">
    <property type="entry name" value="TRANSCRIPTION FACTOR DOMAIN-CONTAINING PROTEIN"/>
    <property type="match status" value="1"/>
</dbReference>
<name>A0A194X5T2_MOLSC</name>
<feature type="compositionally biased region" description="Polar residues" evidence="1">
    <location>
        <begin position="1"/>
        <end position="25"/>
    </location>
</feature>
<dbReference type="InterPro" id="IPR021858">
    <property type="entry name" value="Fun_TF"/>
</dbReference>
<evidence type="ECO:0000313" key="2">
    <source>
        <dbReference type="EMBL" id="KUJ15540.1"/>
    </source>
</evidence>
<dbReference type="InParanoid" id="A0A194X5T2"/>
<sequence length="472" mass="52919">MDSANLSQAPNTDNSFRFITTQNPESARDPAVRRQVRSHAVKHALQDKRKLERELSANFRPASISAARISVVEKGTQTSQSLGKLYSPLASAYTSPRLEVLISHHAAKEAAEPVFSVANDVAFQTFPLVFRTGRDDPALLNAILLTFALAVTGGIMNQECLGYQNMAMSTIRERISSPDRPVSVATLGAILLLAGVEARLGMPLQVQLHMTAISQLLDLCRASDVYLTDGIKRAIFWQDLNTSVITGSKRVVDHTTFPELQWRRDPFSLNYFILPPGFQDQTHLFTEEFVEVLKDIHALQCIRDSSDFIAEDTLMMVNLDNHHASIESRLAGLPNSSLFSECVHFAAYLCACMLCCKVYRHSVIPSQISAKLLQKLEQVHGDSIWDHWDGQTSCLLWLIFIGGSFAPVGTKSGYIELLRFKYATRFANRYQSWPAVHEVLKQFIWSEKAFSSQVKTFWEDASFVPNANRNFD</sequence>
<evidence type="ECO:0000313" key="3">
    <source>
        <dbReference type="Proteomes" id="UP000070700"/>
    </source>
</evidence>
<protein>
    <recommendedName>
        <fullName evidence="4">Transcription factor domain-containing protein</fullName>
    </recommendedName>
</protein>
<organism evidence="2 3">
    <name type="scientific">Mollisia scopiformis</name>
    <name type="common">Conifer needle endophyte fungus</name>
    <name type="synonym">Phialocephala scopiformis</name>
    <dbReference type="NCBI Taxonomy" id="149040"/>
    <lineage>
        <taxon>Eukaryota</taxon>
        <taxon>Fungi</taxon>
        <taxon>Dikarya</taxon>
        <taxon>Ascomycota</taxon>
        <taxon>Pezizomycotina</taxon>
        <taxon>Leotiomycetes</taxon>
        <taxon>Helotiales</taxon>
        <taxon>Mollisiaceae</taxon>
        <taxon>Mollisia</taxon>
    </lineage>
</organism>
<dbReference type="Pfam" id="PF11951">
    <property type="entry name" value="Fungal_trans_2"/>
    <property type="match status" value="1"/>
</dbReference>
<gene>
    <name evidence="2" type="ORF">LY89DRAFT_648891</name>
</gene>
<accession>A0A194X5T2</accession>
<dbReference type="GeneID" id="28821759"/>
<dbReference type="KEGG" id="psco:LY89DRAFT_648891"/>
<reference evidence="2 3" key="1">
    <citation type="submission" date="2015-10" db="EMBL/GenBank/DDBJ databases">
        <title>Full genome of DAOMC 229536 Phialocephala scopiformis, a fungal endophyte of spruce producing the potent anti-insectan compound rugulosin.</title>
        <authorList>
            <consortium name="DOE Joint Genome Institute"/>
            <person name="Walker A.K."/>
            <person name="Frasz S.L."/>
            <person name="Seifert K.A."/>
            <person name="Miller J.D."/>
            <person name="Mondo S.J."/>
            <person name="Labutti K."/>
            <person name="Lipzen A."/>
            <person name="Dockter R."/>
            <person name="Kennedy M."/>
            <person name="Grigoriev I.V."/>
            <person name="Spatafora J.W."/>
        </authorList>
    </citation>
    <scope>NUCLEOTIDE SEQUENCE [LARGE SCALE GENOMIC DNA]</scope>
    <source>
        <strain evidence="2 3">CBS 120377</strain>
    </source>
</reference>